<name>A0A382NY79_9ZZZZ</name>
<sequence>MKENFSKRVQNILKKAKEEAIRLGHSYVGSEHILLGLLKEQSGVSHKLLDANGIEYLEMIAMIEDLIKESGGTMTLGHLPLTRRAERVLRNAYSEANSRGCSIADDEHLFLAMLQENEGIAFEVLKTFSLDSDLVSDYLTDIVLEKDTGSPNIEKSSKSQTPTLDHFSRDITKLTHIGKLDPVIGREKE</sequence>
<dbReference type="AlphaFoldDB" id="A0A382NY79"/>
<dbReference type="EMBL" id="UINC01103583">
    <property type="protein sequence ID" value="SVC66079.1"/>
    <property type="molecule type" value="Genomic_DNA"/>
</dbReference>
<dbReference type="Gene3D" id="1.10.1780.10">
    <property type="entry name" value="Clp, N-terminal domain"/>
    <property type="match status" value="1"/>
</dbReference>
<organism evidence="2">
    <name type="scientific">marine metagenome</name>
    <dbReference type="NCBI Taxonomy" id="408172"/>
    <lineage>
        <taxon>unclassified sequences</taxon>
        <taxon>metagenomes</taxon>
        <taxon>ecological metagenomes</taxon>
    </lineage>
</organism>
<accession>A0A382NY79</accession>
<dbReference type="SUPFAM" id="SSF81923">
    <property type="entry name" value="Double Clp-N motif"/>
    <property type="match status" value="1"/>
</dbReference>
<feature type="domain" description="Clp R" evidence="1">
    <location>
        <begin position="2"/>
        <end position="145"/>
    </location>
</feature>
<dbReference type="InterPro" id="IPR036628">
    <property type="entry name" value="Clp_N_dom_sf"/>
</dbReference>
<evidence type="ECO:0000313" key="2">
    <source>
        <dbReference type="EMBL" id="SVC66079.1"/>
    </source>
</evidence>
<dbReference type="PROSITE" id="PS51903">
    <property type="entry name" value="CLP_R"/>
    <property type="match status" value="1"/>
</dbReference>
<dbReference type="PANTHER" id="PTHR47016">
    <property type="entry name" value="ATP-DEPENDENT CLP PROTEASE ATP-BINDING SUBUNIT CLPT1, CHLOROPLASTIC"/>
    <property type="match status" value="1"/>
</dbReference>
<gene>
    <name evidence="2" type="ORF">METZ01_LOCUS318933</name>
</gene>
<dbReference type="PANTHER" id="PTHR47016:SF5">
    <property type="entry name" value="CLP DOMAIN SUPERFAMILY PROTEIN"/>
    <property type="match status" value="1"/>
</dbReference>
<protein>
    <recommendedName>
        <fullName evidence="1">Clp R domain-containing protein</fullName>
    </recommendedName>
</protein>
<proteinExistence type="predicted"/>
<feature type="non-terminal residue" evidence="2">
    <location>
        <position position="189"/>
    </location>
</feature>
<evidence type="ECO:0000259" key="1">
    <source>
        <dbReference type="PROSITE" id="PS51903"/>
    </source>
</evidence>
<dbReference type="Pfam" id="PF02861">
    <property type="entry name" value="Clp_N"/>
    <property type="match status" value="1"/>
</dbReference>
<reference evidence="2" key="1">
    <citation type="submission" date="2018-05" db="EMBL/GenBank/DDBJ databases">
        <authorList>
            <person name="Lanie J.A."/>
            <person name="Ng W.-L."/>
            <person name="Kazmierczak K.M."/>
            <person name="Andrzejewski T.M."/>
            <person name="Davidsen T.M."/>
            <person name="Wayne K.J."/>
            <person name="Tettelin H."/>
            <person name="Glass J.I."/>
            <person name="Rusch D."/>
            <person name="Podicherti R."/>
            <person name="Tsui H.-C.T."/>
            <person name="Winkler M.E."/>
        </authorList>
    </citation>
    <scope>NUCLEOTIDE SEQUENCE</scope>
</reference>
<dbReference type="InterPro" id="IPR044217">
    <property type="entry name" value="CLPT1/2"/>
</dbReference>
<dbReference type="InterPro" id="IPR004176">
    <property type="entry name" value="Clp_R_N"/>
</dbReference>